<sequence length="61" mass="6790">MEGRKTRPAFGKDEDSLDSDDGYVDDDEDDGELDLARLLVLQSDSIPFRASDGIFIIPTAW</sequence>
<evidence type="ECO:0000256" key="1">
    <source>
        <dbReference type="SAM" id="MobiDB-lite"/>
    </source>
</evidence>
<feature type="compositionally biased region" description="Basic and acidic residues" evidence="1">
    <location>
        <begin position="1"/>
        <end position="14"/>
    </location>
</feature>
<dbReference type="Proteomes" id="UP000092993">
    <property type="component" value="Unassembled WGS sequence"/>
</dbReference>
<gene>
    <name evidence="2" type="ORF">A0H81_02363</name>
</gene>
<name>A0A1C7MMR4_GRIFR</name>
<dbReference type="EMBL" id="LUGG01000002">
    <property type="protein sequence ID" value="OBZ78143.1"/>
    <property type="molecule type" value="Genomic_DNA"/>
</dbReference>
<reference evidence="2 3" key="1">
    <citation type="submission" date="2016-03" db="EMBL/GenBank/DDBJ databases">
        <title>Whole genome sequencing of Grifola frondosa 9006-11.</title>
        <authorList>
            <person name="Min B."/>
            <person name="Park H."/>
            <person name="Kim J.-G."/>
            <person name="Cho H."/>
            <person name="Oh Y.-L."/>
            <person name="Kong W.-S."/>
            <person name="Choi I.-G."/>
        </authorList>
    </citation>
    <scope>NUCLEOTIDE SEQUENCE [LARGE SCALE GENOMIC DNA]</scope>
    <source>
        <strain evidence="2 3">9006-11</strain>
    </source>
</reference>
<dbReference type="AlphaFoldDB" id="A0A1C7MMR4"/>
<evidence type="ECO:0000313" key="3">
    <source>
        <dbReference type="Proteomes" id="UP000092993"/>
    </source>
</evidence>
<keyword evidence="3" id="KW-1185">Reference proteome</keyword>
<organism evidence="2 3">
    <name type="scientific">Grifola frondosa</name>
    <name type="common">Maitake</name>
    <name type="synonym">Polyporus frondosus</name>
    <dbReference type="NCBI Taxonomy" id="5627"/>
    <lineage>
        <taxon>Eukaryota</taxon>
        <taxon>Fungi</taxon>
        <taxon>Dikarya</taxon>
        <taxon>Basidiomycota</taxon>
        <taxon>Agaricomycotina</taxon>
        <taxon>Agaricomycetes</taxon>
        <taxon>Polyporales</taxon>
        <taxon>Grifolaceae</taxon>
        <taxon>Grifola</taxon>
    </lineage>
</organism>
<comment type="caution">
    <text evidence="2">The sequence shown here is derived from an EMBL/GenBank/DDBJ whole genome shotgun (WGS) entry which is preliminary data.</text>
</comment>
<proteinExistence type="predicted"/>
<accession>A0A1C7MMR4</accession>
<feature type="compositionally biased region" description="Acidic residues" evidence="1">
    <location>
        <begin position="15"/>
        <end position="28"/>
    </location>
</feature>
<protein>
    <submittedName>
        <fullName evidence="2">Uncharacterized protein</fullName>
    </submittedName>
</protein>
<evidence type="ECO:0000313" key="2">
    <source>
        <dbReference type="EMBL" id="OBZ78143.1"/>
    </source>
</evidence>
<feature type="region of interest" description="Disordered" evidence="1">
    <location>
        <begin position="1"/>
        <end position="28"/>
    </location>
</feature>